<evidence type="ECO:0000313" key="2">
    <source>
        <dbReference type="EMBL" id="BAE28724.1"/>
    </source>
</evidence>
<proteinExistence type="evidence at transcript level"/>
<reference evidence="2" key="8">
    <citation type="journal article" date="2005" name="Science">
        <title>Antisense Transcription in the Mammalian Transcriptome.</title>
        <authorList>
            <consortium name="RIKEN Genome Exploration Research Group and Genome Science Group (Genome Network Project Core Group) and the FANTOM Consortium"/>
        </authorList>
    </citation>
    <scope>NUCLEOTIDE SEQUENCE</scope>
    <source>
        <strain evidence="2">C57BL/6J</strain>
        <tissue evidence="2">Sympathetic ganglion</tissue>
    </source>
</reference>
<sequence length="127" mass="14003">MTGTSLKTIAMQAEVAADGEPCSPEIDNTAALPAPGLFLLSSYKRETEQAYGSRDRCRGGESRSQQGLSQAEDPDPWECWKDPRGCWKELEGSQCSLCILPLSWFSFKNRRFGQKPQGCRDRAVAVG</sequence>
<reference evidence="2" key="1">
    <citation type="journal article" date="1999" name="Methods Enzymol.">
        <title>High-efficiency full-length cDNA cloning.</title>
        <authorList>
            <person name="Carninci P."/>
            <person name="Hayashizaki Y."/>
        </authorList>
    </citation>
    <scope>NUCLEOTIDE SEQUENCE</scope>
    <source>
        <strain evidence="2">C57BL/6J</strain>
        <tissue evidence="2">Sympathetic ganglion</tissue>
    </source>
</reference>
<dbReference type="AGR" id="MGI:2142765"/>
<reference evidence="2" key="4">
    <citation type="journal article" date="2001" name="Nature">
        <title>Functional annotation of a full-length mouse cDNA collection.</title>
        <authorList>
            <consortium name="The RIKEN Genome Exploration Research Group Phase II Team and the FANTOM Consortium"/>
        </authorList>
    </citation>
    <scope>NUCLEOTIDE SEQUENCE</scope>
    <source>
        <strain evidence="2">C57BL/6J</strain>
        <tissue evidence="2">Sympathetic ganglion</tissue>
    </source>
</reference>
<reference evidence="2" key="7">
    <citation type="journal article" date="2005" name="Science">
        <title>The Transcriptional Landscape of the Mammalian Genome.</title>
        <authorList>
            <consortium name="The FANTOM Consortium"/>
            <consortium name="Riken Genome Exploration Research Group and Genome Science Group (Genome Network Project Core Group)"/>
        </authorList>
    </citation>
    <scope>NUCLEOTIDE SEQUENCE</scope>
    <source>
        <strain evidence="2">C57BL/6J</strain>
        <tissue evidence="2">Sympathetic ganglion</tissue>
    </source>
</reference>
<reference evidence="2" key="3">
    <citation type="journal article" date="2000" name="Genome Res.">
        <title>RIKEN integrated sequence analysis (RISA) system--384-format sequencing pipeline with 384 multicapillary sequencer.</title>
        <authorList>
            <person name="Shibata K."/>
            <person name="Itoh M."/>
            <person name="Aizawa K."/>
            <person name="Nagaoka S."/>
            <person name="Sasaki N."/>
            <person name="Carninci P."/>
            <person name="Konno H."/>
            <person name="Akiyama J."/>
            <person name="Nishi K."/>
            <person name="Kitsunai T."/>
            <person name="Tashiro H."/>
            <person name="Itoh M."/>
            <person name="Sumi N."/>
            <person name="Ishii Y."/>
            <person name="Nakamura S."/>
            <person name="Hazama M."/>
            <person name="Nishine T."/>
            <person name="Harada A."/>
            <person name="Yamamoto R."/>
            <person name="Matsumoto H."/>
            <person name="Sakaguchi S."/>
            <person name="Ikegami T."/>
            <person name="Kashiwagi K."/>
            <person name="Fujiwake S."/>
            <person name="Inoue K."/>
            <person name="Togawa Y."/>
            <person name="Izawa M."/>
            <person name="Ohara E."/>
            <person name="Watahiki M."/>
            <person name="Yoneda Y."/>
            <person name="Ishikawa T."/>
            <person name="Ozawa K."/>
            <person name="Tanaka T."/>
            <person name="Matsuura S."/>
            <person name="Kawai J."/>
            <person name="Okazaki Y."/>
            <person name="Muramatsu M."/>
            <person name="Inoue Y."/>
            <person name="Kira A."/>
            <person name="Hayashizaki Y."/>
        </authorList>
    </citation>
    <scope>NUCLEOTIDE SEQUENCE</scope>
    <source>
        <strain evidence="2">C57BL/6J</strain>
        <tissue evidence="2">Sympathetic ganglion</tissue>
    </source>
</reference>
<organism evidence="2">
    <name type="scientific">Mus musculus</name>
    <name type="common">Mouse</name>
    <dbReference type="NCBI Taxonomy" id="10090"/>
    <lineage>
        <taxon>Eukaryota</taxon>
        <taxon>Metazoa</taxon>
        <taxon>Chordata</taxon>
        <taxon>Craniata</taxon>
        <taxon>Vertebrata</taxon>
        <taxon>Euteleostomi</taxon>
        <taxon>Mammalia</taxon>
        <taxon>Eutheria</taxon>
        <taxon>Euarchontoglires</taxon>
        <taxon>Glires</taxon>
        <taxon>Rodentia</taxon>
        <taxon>Myomorpha</taxon>
        <taxon>Muroidea</taxon>
        <taxon>Muridae</taxon>
        <taxon>Murinae</taxon>
        <taxon>Mus</taxon>
        <taxon>Mus</taxon>
    </lineage>
</organism>
<evidence type="ECO:0000313" key="3">
    <source>
        <dbReference type="MGI" id="MGI:2142765"/>
    </source>
</evidence>
<name>Q3UF37_MOUSE</name>
<dbReference type="AlphaFoldDB" id="Q3UF37"/>
<reference evidence="2" key="5">
    <citation type="journal article" date="2002" name="Nature">
        <title>Analysis of the mouse transcriptome based on functional annotation of 60,770 full-length cDNAs.</title>
        <authorList>
            <consortium name="The FANTOM Consortium and the RIKEN Genome Exploration Research Group Phase I and II Team"/>
        </authorList>
    </citation>
    <scope>NUCLEOTIDE SEQUENCE</scope>
    <source>
        <strain evidence="2">C57BL/6J</strain>
        <tissue evidence="2">Sympathetic ganglion</tissue>
    </source>
</reference>
<dbReference type="EMBL" id="AK149049">
    <property type="protein sequence ID" value="BAE28724.1"/>
    <property type="molecule type" value="mRNA"/>
</dbReference>
<protein>
    <submittedName>
        <fullName evidence="2">Uncharacterized protein</fullName>
    </submittedName>
</protein>
<gene>
    <name evidence="3" type="primary">Nalf1</name>
    <name evidence="3" type="synonym">AW121567</name>
    <name evidence="3" type="synonym">Fam155a</name>
    <name evidence="3" type="synonym">Gm20078</name>
    <name evidence="3" type="synonym">Tmem28</name>
</gene>
<accession>Q3UF37</accession>
<reference evidence="2" key="2">
    <citation type="journal article" date="2000" name="Genome Res.">
        <title>Normalization and subtraction of cap-trapper-selected cDNAs to prepare full-length cDNA libraries for rapid discovery of new genes.</title>
        <authorList>
            <person name="Carninci P."/>
            <person name="Shibata Y."/>
            <person name="Hayatsu N."/>
            <person name="Sugahara Y."/>
            <person name="Shibata K."/>
            <person name="Itoh M."/>
            <person name="Konno H."/>
            <person name="Okazaki Y."/>
            <person name="Muramatsu M."/>
            <person name="Hayashizaki Y."/>
        </authorList>
    </citation>
    <scope>NUCLEOTIDE SEQUENCE</scope>
    <source>
        <strain evidence="2">C57BL/6J</strain>
        <tissue evidence="2">Sympathetic ganglion</tissue>
    </source>
</reference>
<dbReference type="MGI" id="MGI:2142765">
    <property type="gene designation" value="Nalf1"/>
</dbReference>
<evidence type="ECO:0000256" key="1">
    <source>
        <dbReference type="SAM" id="MobiDB-lite"/>
    </source>
</evidence>
<feature type="region of interest" description="Disordered" evidence="1">
    <location>
        <begin position="50"/>
        <end position="77"/>
    </location>
</feature>
<reference evidence="2" key="6">
    <citation type="submission" date="2004-03" db="EMBL/GenBank/DDBJ databases">
        <authorList>
            <person name="Arakawa T."/>
            <person name="Carninci P."/>
            <person name="Fukuda S."/>
            <person name="Hashizume W."/>
            <person name="Hayashida K."/>
            <person name="Hori F."/>
            <person name="Iida J."/>
            <person name="Imamura K."/>
            <person name="Imotani K."/>
            <person name="Itoh M."/>
            <person name="Kanagawa S."/>
            <person name="Kawai J."/>
            <person name="Kojima M."/>
            <person name="Konno H."/>
            <person name="Murata M."/>
            <person name="Nakamura M."/>
            <person name="Ninomiya N."/>
            <person name="Nishiyori H."/>
            <person name="Nomura K."/>
            <person name="Ohno M."/>
            <person name="Sakazume N."/>
            <person name="Sano H."/>
            <person name="Sasaki D."/>
            <person name="Shibata K."/>
            <person name="Shiraki T."/>
            <person name="Tagami M."/>
            <person name="Tagami Y."/>
            <person name="Waki K."/>
            <person name="Watahiki A."/>
            <person name="Muramatsu M."/>
            <person name="Hayashizaki Y."/>
        </authorList>
    </citation>
    <scope>NUCLEOTIDE SEQUENCE</scope>
    <source>
        <strain evidence="2">C57BL/6J</strain>
        <tissue evidence="2">Sympathetic ganglion</tissue>
    </source>
</reference>
<feature type="compositionally biased region" description="Basic and acidic residues" evidence="1">
    <location>
        <begin position="50"/>
        <end position="61"/>
    </location>
</feature>